<evidence type="ECO:0000313" key="1">
    <source>
        <dbReference type="EMBL" id="KKN17344.1"/>
    </source>
</evidence>
<dbReference type="AlphaFoldDB" id="A0A0F9NHB4"/>
<accession>A0A0F9NHB4</accession>
<dbReference type="EMBL" id="LAZR01003531">
    <property type="protein sequence ID" value="KKN17344.1"/>
    <property type="molecule type" value="Genomic_DNA"/>
</dbReference>
<comment type="caution">
    <text evidence="1">The sequence shown here is derived from an EMBL/GenBank/DDBJ whole genome shotgun (WGS) entry which is preliminary data.</text>
</comment>
<gene>
    <name evidence="1" type="ORF">LCGC14_0966750</name>
</gene>
<proteinExistence type="predicted"/>
<sequence length="178" mass="19787">MVKLTKLILSVFVVMTLSACQDDKQDLQAFVAEVKLRTHPEIPPIPVMKPYEKFVYAAADLRDPFVPTVIDIPNAEQEIKVVIDNGIHPDLDRLKEELENYSLSELVLVGTLEQASDGIWGLVRTPDGIIHRVQVGNYIGQNYGKVSSISDTDLTLKEIIPDDNGGYLEHDASLSVMN</sequence>
<organism evidence="1">
    <name type="scientific">marine sediment metagenome</name>
    <dbReference type="NCBI Taxonomy" id="412755"/>
    <lineage>
        <taxon>unclassified sequences</taxon>
        <taxon>metagenomes</taxon>
        <taxon>ecological metagenomes</taxon>
    </lineage>
</organism>
<dbReference type="InterPro" id="IPR007446">
    <property type="entry name" value="PilP"/>
</dbReference>
<dbReference type="PIRSF" id="PIRSF016481">
    <property type="entry name" value="Pilus_assembly_PilP"/>
    <property type="match status" value="1"/>
</dbReference>
<evidence type="ECO:0008006" key="2">
    <source>
        <dbReference type="Google" id="ProtNLM"/>
    </source>
</evidence>
<name>A0A0F9NHB4_9ZZZZ</name>
<dbReference type="Pfam" id="PF04351">
    <property type="entry name" value="PilP"/>
    <property type="match status" value="1"/>
</dbReference>
<dbReference type="Gene3D" id="2.30.30.830">
    <property type="match status" value="1"/>
</dbReference>
<reference evidence="1" key="1">
    <citation type="journal article" date="2015" name="Nature">
        <title>Complex archaea that bridge the gap between prokaryotes and eukaryotes.</title>
        <authorList>
            <person name="Spang A."/>
            <person name="Saw J.H."/>
            <person name="Jorgensen S.L."/>
            <person name="Zaremba-Niedzwiedzka K."/>
            <person name="Martijn J."/>
            <person name="Lind A.E."/>
            <person name="van Eijk R."/>
            <person name="Schleper C."/>
            <person name="Guy L."/>
            <person name="Ettema T.J."/>
        </authorList>
    </citation>
    <scope>NUCLEOTIDE SEQUENCE</scope>
</reference>
<dbReference type="PROSITE" id="PS51257">
    <property type="entry name" value="PROKAR_LIPOPROTEIN"/>
    <property type="match status" value="1"/>
</dbReference>
<protein>
    <recommendedName>
        <fullName evidence="2">Pilus assembly protein PilP</fullName>
    </recommendedName>
</protein>